<feature type="chain" id="PRO_5021294398" description="DUF19 domain-containing protein" evidence="1">
    <location>
        <begin position="21"/>
        <end position="242"/>
    </location>
</feature>
<keyword evidence="1" id="KW-0732">Signal</keyword>
<evidence type="ECO:0000313" key="2">
    <source>
        <dbReference type="EMBL" id="GBM04640.1"/>
    </source>
</evidence>
<proteinExistence type="predicted"/>
<evidence type="ECO:0000256" key="1">
    <source>
        <dbReference type="SAM" id="SignalP"/>
    </source>
</evidence>
<comment type="caution">
    <text evidence="2">The sequence shown here is derived from an EMBL/GenBank/DDBJ whole genome shotgun (WGS) entry which is preliminary data.</text>
</comment>
<gene>
    <name evidence="2" type="ORF">AVEN_75594_1</name>
</gene>
<dbReference type="OrthoDB" id="6431619at2759"/>
<dbReference type="EMBL" id="BGPR01000205">
    <property type="protein sequence ID" value="GBM04640.1"/>
    <property type="molecule type" value="Genomic_DNA"/>
</dbReference>
<keyword evidence="3" id="KW-1185">Reference proteome</keyword>
<evidence type="ECO:0008006" key="4">
    <source>
        <dbReference type="Google" id="ProtNLM"/>
    </source>
</evidence>
<sequence length="242" mass="27124">MAFAFVSFVVLSLAIQGCLGDDASMSFFQKFCNDAENCADYELGQRLKEIDYLPTTERELNTFCPSITKLMWCVVQECAGKNIFCSNSPSNRTGNSMISALNVGSIVLEICTYGSDLRQKYLYDVSCIKGIMFRNGKSNNKCVLEGYSIMLSAQLSVEGVSEEDRKKDTICMSVLNTFACLVAQAEKSCGRDASNTIQEILIKVKLLKWLNCNEAHMQELKTKLLKSRTLGEERKEIFSTFF</sequence>
<protein>
    <recommendedName>
        <fullName evidence="4">DUF19 domain-containing protein</fullName>
    </recommendedName>
</protein>
<dbReference type="AlphaFoldDB" id="A0A4Y2CJU0"/>
<feature type="signal peptide" evidence="1">
    <location>
        <begin position="1"/>
        <end position="20"/>
    </location>
</feature>
<organism evidence="2 3">
    <name type="scientific">Araneus ventricosus</name>
    <name type="common">Orbweaver spider</name>
    <name type="synonym">Epeira ventricosa</name>
    <dbReference type="NCBI Taxonomy" id="182803"/>
    <lineage>
        <taxon>Eukaryota</taxon>
        <taxon>Metazoa</taxon>
        <taxon>Ecdysozoa</taxon>
        <taxon>Arthropoda</taxon>
        <taxon>Chelicerata</taxon>
        <taxon>Arachnida</taxon>
        <taxon>Araneae</taxon>
        <taxon>Araneomorphae</taxon>
        <taxon>Entelegynae</taxon>
        <taxon>Araneoidea</taxon>
        <taxon>Araneidae</taxon>
        <taxon>Araneus</taxon>
    </lineage>
</organism>
<accession>A0A4Y2CJU0</accession>
<dbReference type="Proteomes" id="UP000499080">
    <property type="component" value="Unassembled WGS sequence"/>
</dbReference>
<name>A0A4Y2CJU0_ARAVE</name>
<evidence type="ECO:0000313" key="3">
    <source>
        <dbReference type="Proteomes" id="UP000499080"/>
    </source>
</evidence>
<reference evidence="2 3" key="1">
    <citation type="journal article" date="2019" name="Sci. Rep.">
        <title>Orb-weaving spider Araneus ventricosus genome elucidates the spidroin gene catalogue.</title>
        <authorList>
            <person name="Kono N."/>
            <person name="Nakamura H."/>
            <person name="Ohtoshi R."/>
            <person name="Moran D.A.P."/>
            <person name="Shinohara A."/>
            <person name="Yoshida Y."/>
            <person name="Fujiwara M."/>
            <person name="Mori M."/>
            <person name="Tomita M."/>
            <person name="Arakawa K."/>
        </authorList>
    </citation>
    <scope>NUCLEOTIDE SEQUENCE [LARGE SCALE GENOMIC DNA]</scope>
</reference>